<reference evidence="2 4" key="2">
    <citation type="journal article" date="2014" name="BMC Genomics">
        <title>An improved genome release (version Mt4.0) for the model legume Medicago truncatula.</title>
        <authorList>
            <person name="Tang H."/>
            <person name="Krishnakumar V."/>
            <person name="Bidwell S."/>
            <person name="Rosen B."/>
            <person name="Chan A."/>
            <person name="Zhou S."/>
            <person name="Gentzbittel L."/>
            <person name="Childs K.L."/>
            <person name="Yandell M."/>
            <person name="Gundlach H."/>
            <person name="Mayer K.F."/>
            <person name="Schwartz D.C."/>
            <person name="Town C.D."/>
        </authorList>
    </citation>
    <scope>GENOME REANNOTATION</scope>
    <source>
        <strain evidence="3 4">cv. Jemalong A17</strain>
    </source>
</reference>
<sequence length="167" mass="19322">MQECEAICHYYIYYGGLGLVSENNKYSKGAKNMELKYFGSEHRVLIEHITLNLMIVDILMKGFPSKVFGSHVENMGMNYNILLMYIWKPCCKICTVDDTKVIVIDRICICSKLIFQPESNKHRTKTGNQTHRTKTENQNKQSRSETTKSQKQTKGNRKYVKSLIQLG</sequence>
<dbReference type="EnsemblPlants" id="AES96587">
    <property type="protein sequence ID" value="AES96587"/>
    <property type="gene ID" value="MTR_5g038860"/>
</dbReference>
<keyword evidence="4" id="KW-1185">Reference proteome</keyword>
<keyword evidence="2" id="KW-0378">Hydrolase</keyword>
<evidence type="ECO:0000313" key="2">
    <source>
        <dbReference type="EMBL" id="AES96587.1"/>
    </source>
</evidence>
<dbReference type="HOGENOM" id="CLU_1596964_0_0_1"/>
<reference evidence="3" key="3">
    <citation type="submission" date="2015-04" db="UniProtKB">
        <authorList>
            <consortium name="EnsemblPlants"/>
        </authorList>
    </citation>
    <scope>IDENTIFICATION</scope>
    <source>
        <strain evidence="3">cv. Jemalong A17</strain>
    </source>
</reference>
<proteinExistence type="predicted"/>
<organism evidence="2 4">
    <name type="scientific">Medicago truncatula</name>
    <name type="common">Barrel medic</name>
    <name type="synonym">Medicago tribuloides</name>
    <dbReference type="NCBI Taxonomy" id="3880"/>
    <lineage>
        <taxon>Eukaryota</taxon>
        <taxon>Viridiplantae</taxon>
        <taxon>Streptophyta</taxon>
        <taxon>Embryophyta</taxon>
        <taxon>Tracheophyta</taxon>
        <taxon>Spermatophyta</taxon>
        <taxon>Magnoliopsida</taxon>
        <taxon>eudicotyledons</taxon>
        <taxon>Gunneridae</taxon>
        <taxon>Pentapetalae</taxon>
        <taxon>rosids</taxon>
        <taxon>fabids</taxon>
        <taxon>Fabales</taxon>
        <taxon>Fabaceae</taxon>
        <taxon>Papilionoideae</taxon>
        <taxon>50 kb inversion clade</taxon>
        <taxon>NPAAA clade</taxon>
        <taxon>Hologalegina</taxon>
        <taxon>IRL clade</taxon>
        <taxon>Trifolieae</taxon>
        <taxon>Medicago</taxon>
    </lineage>
</organism>
<gene>
    <name evidence="2" type="ordered locus">MTR_5g038860</name>
</gene>
<evidence type="ECO:0000313" key="3">
    <source>
        <dbReference type="EnsemblPlants" id="AES96587"/>
    </source>
</evidence>
<keyword evidence="2" id="KW-0645">Protease</keyword>
<dbReference type="GO" id="GO:0008233">
    <property type="term" value="F:peptidase activity"/>
    <property type="evidence" value="ECO:0007669"/>
    <property type="project" value="UniProtKB-KW"/>
</dbReference>
<feature type="compositionally biased region" description="Basic and acidic residues" evidence="1">
    <location>
        <begin position="133"/>
        <end position="148"/>
    </location>
</feature>
<dbReference type="PaxDb" id="3880-AES96587"/>
<accession>G7KB46</accession>
<dbReference type="GO" id="GO:0006508">
    <property type="term" value="P:proteolysis"/>
    <property type="evidence" value="ECO:0007669"/>
    <property type="project" value="UniProtKB-KW"/>
</dbReference>
<dbReference type="EMBL" id="CM001221">
    <property type="protein sequence ID" value="AES96587.1"/>
    <property type="molecule type" value="Genomic_DNA"/>
</dbReference>
<name>G7KB46_MEDTR</name>
<dbReference type="AlphaFoldDB" id="G7KB46"/>
<feature type="region of interest" description="Disordered" evidence="1">
    <location>
        <begin position="121"/>
        <end position="156"/>
    </location>
</feature>
<dbReference type="Proteomes" id="UP000002051">
    <property type="component" value="Chromosome 5"/>
</dbReference>
<reference evidence="2 4" key="1">
    <citation type="journal article" date="2011" name="Nature">
        <title>The Medicago genome provides insight into the evolution of rhizobial symbioses.</title>
        <authorList>
            <person name="Young N.D."/>
            <person name="Debelle F."/>
            <person name="Oldroyd G.E."/>
            <person name="Geurts R."/>
            <person name="Cannon S.B."/>
            <person name="Udvardi M.K."/>
            <person name="Benedito V.A."/>
            <person name="Mayer K.F."/>
            <person name="Gouzy J."/>
            <person name="Schoof H."/>
            <person name="Van de Peer Y."/>
            <person name="Proost S."/>
            <person name="Cook D.R."/>
            <person name="Meyers B.C."/>
            <person name="Spannagl M."/>
            <person name="Cheung F."/>
            <person name="De Mita S."/>
            <person name="Krishnakumar V."/>
            <person name="Gundlach H."/>
            <person name="Zhou S."/>
            <person name="Mudge J."/>
            <person name="Bharti A.K."/>
            <person name="Murray J.D."/>
            <person name="Naoumkina M.A."/>
            <person name="Rosen B."/>
            <person name="Silverstein K.A."/>
            <person name="Tang H."/>
            <person name="Rombauts S."/>
            <person name="Zhao P.X."/>
            <person name="Zhou P."/>
            <person name="Barbe V."/>
            <person name="Bardou P."/>
            <person name="Bechner M."/>
            <person name="Bellec A."/>
            <person name="Berger A."/>
            <person name="Berges H."/>
            <person name="Bidwell S."/>
            <person name="Bisseling T."/>
            <person name="Choisne N."/>
            <person name="Couloux A."/>
            <person name="Denny R."/>
            <person name="Deshpande S."/>
            <person name="Dai X."/>
            <person name="Doyle J.J."/>
            <person name="Dudez A.M."/>
            <person name="Farmer A.D."/>
            <person name="Fouteau S."/>
            <person name="Franken C."/>
            <person name="Gibelin C."/>
            <person name="Gish J."/>
            <person name="Goldstein S."/>
            <person name="Gonzalez A.J."/>
            <person name="Green P.J."/>
            <person name="Hallab A."/>
            <person name="Hartog M."/>
            <person name="Hua A."/>
            <person name="Humphray S.J."/>
            <person name="Jeong D.H."/>
            <person name="Jing Y."/>
            <person name="Jocker A."/>
            <person name="Kenton S.M."/>
            <person name="Kim D.J."/>
            <person name="Klee K."/>
            <person name="Lai H."/>
            <person name="Lang C."/>
            <person name="Lin S."/>
            <person name="Macmil S.L."/>
            <person name="Magdelenat G."/>
            <person name="Matthews L."/>
            <person name="McCorrison J."/>
            <person name="Monaghan E.L."/>
            <person name="Mun J.H."/>
            <person name="Najar F.Z."/>
            <person name="Nicholson C."/>
            <person name="Noirot C."/>
            <person name="O'Bleness M."/>
            <person name="Paule C.R."/>
            <person name="Poulain J."/>
            <person name="Prion F."/>
            <person name="Qin B."/>
            <person name="Qu C."/>
            <person name="Retzel E.F."/>
            <person name="Riddle C."/>
            <person name="Sallet E."/>
            <person name="Samain S."/>
            <person name="Samson N."/>
            <person name="Sanders I."/>
            <person name="Saurat O."/>
            <person name="Scarpelli C."/>
            <person name="Schiex T."/>
            <person name="Segurens B."/>
            <person name="Severin A.J."/>
            <person name="Sherrier D.J."/>
            <person name="Shi R."/>
            <person name="Sims S."/>
            <person name="Singer S.R."/>
            <person name="Sinharoy S."/>
            <person name="Sterck L."/>
            <person name="Viollet A."/>
            <person name="Wang B.B."/>
            <person name="Wang K."/>
            <person name="Wang M."/>
            <person name="Wang X."/>
            <person name="Warfsmann J."/>
            <person name="Weissenbach J."/>
            <person name="White D.D."/>
            <person name="White J.D."/>
            <person name="Wiley G.B."/>
            <person name="Wincker P."/>
            <person name="Xing Y."/>
            <person name="Yang L."/>
            <person name="Yao Z."/>
            <person name="Ying F."/>
            <person name="Zhai J."/>
            <person name="Zhou L."/>
            <person name="Zuber A."/>
            <person name="Denarie J."/>
            <person name="Dixon R.A."/>
            <person name="May G.D."/>
            <person name="Schwartz D.C."/>
            <person name="Rogers J."/>
            <person name="Quetier F."/>
            <person name="Town C.D."/>
            <person name="Roe B.A."/>
        </authorList>
    </citation>
    <scope>NUCLEOTIDE SEQUENCE [LARGE SCALE GENOMIC DNA]</scope>
    <source>
        <strain evidence="2">A17</strain>
        <strain evidence="3 4">cv. Jemalong A17</strain>
    </source>
</reference>
<protein>
    <submittedName>
        <fullName evidence="2">Cysteine protease, putative</fullName>
    </submittedName>
</protein>
<evidence type="ECO:0000256" key="1">
    <source>
        <dbReference type="SAM" id="MobiDB-lite"/>
    </source>
</evidence>
<evidence type="ECO:0000313" key="4">
    <source>
        <dbReference type="Proteomes" id="UP000002051"/>
    </source>
</evidence>